<evidence type="ECO:0000256" key="3">
    <source>
        <dbReference type="ARBA" id="ARBA00022729"/>
    </source>
</evidence>
<dbReference type="EMBL" id="BLYL01000010">
    <property type="protein sequence ID" value="GFO94744.1"/>
    <property type="molecule type" value="Genomic_DNA"/>
</dbReference>
<feature type="chain" id="PRO_5042582161" evidence="5">
    <location>
        <begin position="24"/>
        <end position="434"/>
    </location>
</feature>
<evidence type="ECO:0000313" key="7">
    <source>
        <dbReference type="Proteomes" id="UP000660047"/>
    </source>
</evidence>
<feature type="region of interest" description="Disordered" evidence="4">
    <location>
        <begin position="25"/>
        <end position="54"/>
    </location>
</feature>
<keyword evidence="3 5" id="KW-0732">Signal</keyword>
<dbReference type="PANTHER" id="PTHR30061:SF50">
    <property type="entry name" value="MALTOSE_MALTODEXTRIN-BINDING PERIPLASMIC PROTEIN"/>
    <property type="match status" value="1"/>
</dbReference>
<evidence type="ECO:0000256" key="4">
    <source>
        <dbReference type="SAM" id="MobiDB-lite"/>
    </source>
</evidence>
<name>A0AAI9NZ14_9FIRM</name>
<comment type="caution">
    <text evidence="6">The sequence shown here is derived from an EMBL/GenBank/DDBJ whole genome shotgun (WGS) entry which is preliminary data.</text>
</comment>
<accession>A0AAI9NZ14</accession>
<comment type="similarity">
    <text evidence="1">Belongs to the bacterial solute-binding protein 1 family.</text>
</comment>
<dbReference type="Proteomes" id="UP000660047">
    <property type="component" value="Unassembled WGS sequence"/>
</dbReference>
<dbReference type="RefSeq" id="WP_022215948.1">
    <property type="nucleotide sequence ID" value="NZ_BLYL01000010.1"/>
</dbReference>
<evidence type="ECO:0000256" key="1">
    <source>
        <dbReference type="ARBA" id="ARBA00008520"/>
    </source>
</evidence>
<dbReference type="CDD" id="cd13655">
    <property type="entry name" value="PBP2_oligosaccharide_1"/>
    <property type="match status" value="1"/>
</dbReference>
<feature type="signal peptide" evidence="5">
    <location>
        <begin position="1"/>
        <end position="23"/>
    </location>
</feature>
<organism evidence="6 7">
    <name type="scientific">Coprococcus eutactus</name>
    <dbReference type="NCBI Taxonomy" id="33043"/>
    <lineage>
        <taxon>Bacteria</taxon>
        <taxon>Bacillati</taxon>
        <taxon>Bacillota</taxon>
        <taxon>Clostridia</taxon>
        <taxon>Lachnospirales</taxon>
        <taxon>Lachnospiraceae</taxon>
        <taxon>Coprococcus</taxon>
    </lineage>
</organism>
<evidence type="ECO:0000256" key="2">
    <source>
        <dbReference type="ARBA" id="ARBA00022448"/>
    </source>
</evidence>
<dbReference type="Gene3D" id="3.40.190.10">
    <property type="entry name" value="Periplasmic binding protein-like II"/>
    <property type="match status" value="2"/>
</dbReference>
<protein>
    <submittedName>
        <fullName evidence="6">ABC transporter substrate-binding protein</fullName>
    </submittedName>
</protein>
<dbReference type="InterPro" id="IPR006059">
    <property type="entry name" value="SBP"/>
</dbReference>
<dbReference type="PROSITE" id="PS51257">
    <property type="entry name" value="PROKAR_LIPOPROTEIN"/>
    <property type="match status" value="1"/>
</dbReference>
<dbReference type="GO" id="GO:1901982">
    <property type="term" value="F:maltose binding"/>
    <property type="evidence" value="ECO:0007669"/>
    <property type="project" value="TreeGrafter"/>
</dbReference>
<dbReference type="SUPFAM" id="SSF53850">
    <property type="entry name" value="Periplasmic binding protein-like II"/>
    <property type="match status" value="1"/>
</dbReference>
<evidence type="ECO:0000313" key="6">
    <source>
        <dbReference type="EMBL" id="GFO94744.1"/>
    </source>
</evidence>
<dbReference type="AlphaFoldDB" id="A0AAI9NZ14"/>
<dbReference type="Pfam" id="PF13416">
    <property type="entry name" value="SBP_bac_8"/>
    <property type="match status" value="1"/>
</dbReference>
<dbReference type="GO" id="GO:0055052">
    <property type="term" value="C:ATP-binding cassette (ABC) transporter complex, substrate-binding subunit-containing"/>
    <property type="evidence" value="ECO:0007669"/>
    <property type="project" value="TreeGrafter"/>
</dbReference>
<dbReference type="GO" id="GO:0042956">
    <property type="term" value="P:maltodextrin transmembrane transport"/>
    <property type="evidence" value="ECO:0007669"/>
    <property type="project" value="TreeGrafter"/>
</dbReference>
<sequence>MRVKRFAAVALAGVMGMSMLAGCGDSGKDESTTAAAKSDASEATDATEAASEEEAIKTTLTVWGPAEDQSPDYGEWLQTTCEAFKKEHPNWDITFEYGTCSEGDAGKTVTQDVSASADVYMFANDQLQTLIDAGAISELGGSTADYVKSTNSQAIVDSITVDGGIYGVPFTTNTWFMYYNKKTFTEDDVKSLDTMLEKGKVSFPLSNSWYIAAFYLANGGTLFGDGTDNDAGINFGGDNGKAVTDYLVDLVNNKNFVNDESGVGISGMTDGSISAMFSGSWDYAALHDALGDDLGIAVMPTAKIGGADKQLLSFAGSKAIAVNPNCEYPQVAVALALYLGNEASQESHYTARNIVPCNTSLLESDAVKGDALVTAQNATFDTTAFIQPFVPKMSNYWTPAENFGKSLVNGEVTHDNAADMTESFNTSLNTDVAQ</sequence>
<proteinExistence type="inferred from homology"/>
<keyword evidence="2" id="KW-0813">Transport</keyword>
<dbReference type="PANTHER" id="PTHR30061">
    <property type="entry name" value="MALTOSE-BINDING PERIPLASMIC PROTEIN"/>
    <property type="match status" value="1"/>
</dbReference>
<dbReference type="GO" id="GO:0015768">
    <property type="term" value="P:maltose transport"/>
    <property type="evidence" value="ECO:0007669"/>
    <property type="project" value="TreeGrafter"/>
</dbReference>
<gene>
    <name evidence="6" type="ORF">COEU31_17900</name>
</gene>
<reference evidence="6" key="1">
    <citation type="submission" date="2020-06" db="EMBL/GenBank/DDBJ databases">
        <title>Characterization of fructooligosaccharide metabolism and fructooligosaccharide-degrading enzymes in human commensal butyrate producers.</title>
        <authorList>
            <person name="Tanno H."/>
            <person name="Fujii T."/>
            <person name="Hirano K."/>
            <person name="Maeno S."/>
            <person name="Tonozuka T."/>
            <person name="Sakamoto M."/>
            <person name="Ohkuma M."/>
            <person name="Tochio T."/>
            <person name="Endo A."/>
        </authorList>
    </citation>
    <scope>NUCLEOTIDE SEQUENCE</scope>
    <source>
        <strain evidence="6">JCM 31265</strain>
    </source>
</reference>
<evidence type="ECO:0000256" key="5">
    <source>
        <dbReference type="SAM" id="SignalP"/>
    </source>
</evidence>